<dbReference type="AlphaFoldDB" id="A0A131YP82"/>
<proteinExistence type="predicted"/>
<sequence length="213" mass="22755">MKPPVLSSRCANEQEECEAPANQRSFAGEPNGTCAKPAATCQTQWNGQANTASEGGTMQVDDSEPRQNGQAGTSPQNGIERLSINEVDVSSRMDTGSADNAAAVGTGKDQQGDEADVDSEYADGELPCDEDEDLDEQLEAAYCAGKTVDSADDDNAPAEDWETEIVAPAFIVPEKAYLYGKKVFVPSDFHAPSARRRCPHFNVVQGQFDDADT</sequence>
<protein>
    <submittedName>
        <fullName evidence="2">Uncharacterized protein</fullName>
    </submittedName>
</protein>
<evidence type="ECO:0000313" key="2">
    <source>
        <dbReference type="EMBL" id="JAP79711.1"/>
    </source>
</evidence>
<accession>A0A131YP82</accession>
<feature type="compositionally biased region" description="Polar residues" evidence="1">
    <location>
        <begin position="66"/>
        <end position="77"/>
    </location>
</feature>
<organism evidence="2">
    <name type="scientific">Rhipicephalus appendiculatus</name>
    <name type="common">Brown ear tick</name>
    <dbReference type="NCBI Taxonomy" id="34631"/>
    <lineage>
        <taxon>Eukaryota</taxon>
        <taxon>Metazoa</taxon>
        <taxon>Ecdysozoa</taxon>
        <taxon>Arthropoda</taxon>
        <taxon>Chelicerata</taxon>
        <taxon>Arachnida</taxon>
        <taxon>Acari</taxon>
        <taxon>Parasitiformes</taxon>
        <taxon>Ixodida</taxon>
        <taxon>Ixodoidea</taxon>
        <taxon>Ixodidae</taxon>
        <taxon>Rhipicephalinae</taxon>
        <taxon>Rhipicephalus</taxon>
        <taxon>Rhipicephalus</taxon>
    </lineage>
</organism>
<feature type="compositionally biased region" description="Polar residues" evidence="1">
    <location>
        <begin position="40"/>
        <end position="56"/>
    </location>
</feature>
<dbReference type="EMBL" id="GEDV01008846">
    <property type="protein sequence ID" value="JAP79711.1"/>
    <property type="molecule type" value="Transcribed_RNA"/>
</dbReference>
<feature type="region of interest" description="Disordered" evidence="1">
    <location>
        <begin position="1"/>
        <end position="130"/>
    </location>
</feature>
<feature type="compositionally biased region" description="Acidic residues" evidence="1">
    <location>
        <begin position="112"/>
        <end position="130"/>
    </location>
</feature>
<evidence type="ECO:0000256" key="1">
    <source>
        <dbReference type="SAM" id="MobiDB-lite"/>
    </source>
</evidence>
<name>A0A131YP82_RHIAP</name>
<reference evidence="2" key="1">
    <citation type="journal article" date="2016" name="Ticks Tick Borne Dis.">
        <title>De novo assembly and annotation of the salivary gland transcriptome of Rhipicephalus appendiculatus male and female ticks during blood feeding.</title>
        <authorList>
            <person name="de Castro M.H."/>
            <person name="de Klerk D."/>
            <person name="Pienaar R."/>
            <person name="Latif A.A."/>
            <person name="Rees D.J."/>
            <person name="Mans B.J."/>
        </authorList>
    </citation>
    <scope>NUCLEOTIDE SEQUENCE</scope>
    <source>
        <tissue evidence="2">Salivary glands</tissue>
    </source>
</reference>